<evidence type="ECO:0000259" key="3">
    <source>
        <dbReference type="PROSITE" id="PS51767"/>
    </source>
</evidence>
<dbReference type="AlphaFoldDB" id="A0A316U967"/>
<name>A0A316U967_9BASI</name>
<accession>A0A316U967</accession>
<dbReference type="InterPro" id="IPR033121">
    <property type="entry name" value="PEPTIDASE_A1"/>
</dbReference>
<keyword evidence="5" id="KW-1185">Reference proteome</keyword>
<gene>
    <name evidence="4" type="ORF">BCV69DRAFT_181493</name>
</gene>
<dbReference type="SUPFAM" id="SSF50630">
    <property type="entry name" value="Acid proteases"/>
    <property type="match status" value="1"/>
</dbReference>
<dbReference type="EMBL" id="KZ819326">
    <property type="protein sequence ID" value="PWN21011.1"/>
    <property type="molecule type" value="Genomic_DNA"/>
</dbReference>
<sequence>MLLTLPLSVAFVGGLIHPVIAAFLEAGHSEPLSINVTKRVTGRPHHMNGTETIDFGSVGSHIRSIKNKYARNRANIDAYRGVSKRAATSVIPLKDIAEGSYWSGVVKIGGKSQRVDFDTGSGNILLDADAYIPSSTAINTHKRFFNGYGISSNEDTFEGYIYLDTFSSGKLKLSNVSIGRIETDDEVVTSADGIVGLAYPPLNTFGKDNPPLFDLLMEQKKLPANKFGFALSAGSPGGTLDLGGYDKSKYTGTITYHPVQTKTFWQLEGTINGQHFNSIVDSGTTMILGPVRQVTSFFEKMKEVEVITHQEESMTLGFYECDKSPKVTLKFGKATVVLSPEATQFGKTEDGRCVMSIVGTEIGQDAWITGDPIFLSSYVAFNRDKDAVGFAKRK</sequence>
<evidence type="ECO:0000313" key="4">
    <source>
        <dbReference type="EMBL" id="PWN21011.1"/>
    </source>
</evidence>
<evidence type="ECO:0000313" key="5">
    <source>
        <dbReference type="Proteomes" id="UP000245942"/>
    </source>
</evidence>
<dbReference type="OrthoDB" id="15189at2759"/>
<feature type="signal peptide" evidence="2">
    <location>
        <begin position="1"/>
        <end position="21"/>
    </location>
</feature>
<dbReference type="InterPro" id="IPR001461">
    <property type="entry name" value="Aspartic_peptidase_A1"/>
</dbReference>
<dbReference type="RefSeq" id="XP_025348171.1">
    <property type="nucleotide sequence ID" value="XM_025489571.1"/>
</dbReference>
<dbReference type="PANTHER" id="PTHR47966">
    <property type="entry name" value="BETA-SITE APP-CLEAVING ENZYME, ISOFORM A-RELATED"/>
    <property type="match status" value="1"/>
</dbReference>
<dbReference type="Proteomes" id="UP000245942">
    <property type="component" value="Unassembled WGS sequence"/>
</dbReference>
<proteinExistence type="inferred from homology"/>
<dbReference type="PRINTS" id="PR00792">
    <property type="entry name" value="PEPSIN"/>
</dbReference>
<keyword evidence="4" id="KW-0645">Protease</keyword>
<evidence type="ECO:0000256" key="1">
    <source>
        <dbReference type="ARBA" id="ARBA00007447"/>
    </source>
</evidence>
<dbReference type="GO" id="GO:0006508">
    <property type="term" value="P:proteolysis"/>
    <property type="evidence" value="ECO:0007669"/>
    <property type="project" value="UniProtKB-KW"/>
</dbReference>
<dbReference type="Gene3D" id="2.40.70.10">
    <property type="entry name" value="Acid Proteases"/>
    <property type="match status" value="2"/>
</dbReference>
<dbReference type="PANTHER" id="PTHR47966:SF57">
    <property type="entry name" value="PEPTIDASE A1 DOMAIN-CONTAINING PROTEIN"/>
    <property type="match status" value="1"/>
</dbReference>
<comment type="similarity">
    <text evidence="1">Belongs to the peptidase A1 family.</text>
</comment>
<dbReference type="PROSITE" id="PS51767">
    <property type="entry name" value="PEPTIDASE_A1"/>
    <property type="match status" value="1"/>
</dbReference>
<protein>
    <submittedName>
        <fullName evidence="4">Acid protease</fullName>
    </submittedName>
</protein>
<organism evidence="4 5">
    <name type="scientific">Pseudomicrostroma glucosiphilum</name>
    <dbReference type="NCBI Taxonomy" id="1684307"/>
    <lineage>
        <taxon>Eukaryota</taxon>
        <taxon>Fungi</taxon>
        <taxon>Dikarya</taxon>
        <taxon>Basidiomycota</taxon>
        <taxon>Ustilaginomycotina</taxon>
        <taxon>Exobasidiomycetes</taxon>
        <taxon>Microstromatales</taxon>
        <taxon>Microstromatales incertae sedis</taxon>
        <taxon>Pseudomicrostroma</taxon>
    </lineage>
</organism>
<feature type="chain" id="PRO_5016414313" evidence="2">
    <location>
        <begin position="22"/>
        <end position="394"/>
    </location>
</feature>
<dbReference type="Pfam" id="PF00026">
    <property type="entry name" value="Asp"/>
    <property type="match status" value="1"/>
</dbReference>
<reference evidence="4 5" key="1">
    <citation type="journal article" date="2018" name="Mol. Biol. Evol.">
        <title>Broad Genomic Sampling Reveals a Smut Pathogenic Ancestry of the Fungal Clade Ustilaginomycotina.</title>
        <authorList>
            <person name="Kijpornyongpan T."/>
            <person name="Mondo S.J."/>
            <person name="Barry K."/>
            <person name="Sandor L."/>
            <person name="Lee J."/>
            <person name="Lipzen A."/>
            <person name="Pangilinan J."/>
            <person name="LaButti K."/>
            <person name="Hainaut M."/>
            <person name="Henrissat B."/>
            <person name="Grigoriev I.V."/>
            <person name="Spatafora J.W."/>
            <person name="Aime M.C."/>
        </authorList>
    </citation>
    <scope>NUCLEOTIDE SEQUENCE [LARGE SCALE GENOMIC DNA]</scope>
    <source>
        <strain evidence="4 5">MCA 4718</strain>
    </source>
</reference>
<evidence type="ECO:0000256" key="2">
    <source>
        <dbReference type="SAM" id="SignalP"/>
    </source>
</evidence>
<keyword evidence="2" id="KW-0732">Signal</keyword>
<dbReference type="GO" id="GO:0004190">
    <property type="term" value="F:aspartic-type endopeptidase activity"/>
    <property type="evidence" value="ECO:0007669"/>
    <property type="project" value="InterPro"/>
</dbReference>
<dbReference type="InterPro" id="IPR021109">
    <property type="entry name" value="Peptidase_aspartic_dom_sf"/>
</dbReference>
<dbReference type="GeneID" id="37011305"/>
<keyword evidence="4" id="KW-0378">Hydrolase</keyword>
<feature type="domain" description="Peptidase A1" evidence="3">
    <location>
        <begin position="102"/>
        <end position="391"/>
    </location>
</feature>
<dbReference type="STRING" id="1684307.A0A316U967"/>